<organism evidence="2 3">
    <name type="scientific">Cohnella abietis</name>
    <dbReference type="NCBI Taxonomy" id="2507935"/>
    <lineage>
        <taxon>Bacteria</taxon>
        <taxon>Bacillati</taxon>
        <taxon>Bacillota</taxon>
        <taxon>Bacilli</taxon>
        <taxon>Bacillales</taxon>
        <taxon>Paenibacillaceae</taxon>
        <taxon>Cohnella</taxon>
    </lineage>
</organism>
<keyword evidence="3" id="KW-1185">Reference proteome</keyword>
<sequence length="72" mass="7732">MGGACLSAAPPDNLSALELTKSMLFSSPSNKQGKNQEHEESPWKGSTSPFIQKDSSEYPAAGDSRILYLMVV</sequence>
<reference evidence="2 3" key="1">
    <citation type="submission" date="2019-01" db="EMBL/GenBank/DDBJ databases">
        <title>Complete genome sequence of Cohnella hallensis HS21 isolated from Korean fir (Abies koreana) rhizospheric soil.</title>
        <authorList>
            <person name="Jiang L."/>
            <person name="Kang S.W."/>
            <person name="Kim S."/>
            <person name="Jung J."/>
            <person name="Kim C.Y."/>
            <person name="Kim D.H."/>
            <person name="Kim S.W."/>
            <person name="Lee J."/>
        </authorList>
    </citation>
    <scope>NUCLEOTIDE SEQUENCE [LARGE SCALE GENOMIC DNA]</scope>
    <source>
        <strain evidence="2 3">HS21</strain>
    </source>
</reference>
<protein>
    <submittedName>
        <fullName evidence="2">Uncharacterized protein</fullName>
    </submittedName>
</protein>
<accession>A0A3T1D7E6</accession>
<gene>
    <name evidence="2" type="ORF">KCTCHS21_33740</name>
</gene>
<proteinExistence type="predicted"/>
<evidence type="ECO:0000256" key="1">
    <source>
        <dbReference type="SAM" id="MobiDB-lite"/>
    </source>
</evidence>
<name>A0A3T1D7E6_9BACL</name>
<feature type="region of interest" description="Disordered" evidence="1">
    <location>
        <begin position="25"/>
        <end position="57"/>
    </location>
</feature>
<dbReference type="EMBL" id="AP019400">
    <property type="protein sequence ID" value="BBI33975.1"/>
    <property type="molecule type" value="Genomic_DNA"/>
</dbReference>
<dbReference type="KEGG" id="cohn:KCTCHS21_33740"/>
<evidence type="ECO:0000313" key="2">
    <source>
        <dbReference type="EMBL" id="BBI33975.1"/>
    </source>
</evidence>
<dbReference type="Proteomes" id="UP000289856">
    <property type="component" value="Chromosome"/>
</dbReference>
<evidence type="ECO:0000313" key="3">
    <source>
        <dbReference type="Proteomes" id="UP000289856"/>
    </source>
</evidence>
<dbReference type="AlphaFoldDB" id="A0A3T1D7E6"/>